<proteinExistence type="predicted"/>
<organism evidence="1">
    <name type="scientific">Siphoviridae sp. ctLmu1</name>
    <dbReference type="NCBI Taxonomy" id="2826253"/>
    <lineage>
        <taxon>Viruses</taxon>
        <taxon>Duplodnaviria</taxon>
        <taxon>Heunggongvirae</taxon>
        <taxon>Uroviricota</taxon>
        <taxon>Caudoviricetes</taxon>
    </lineage>
</organism>
<evidence type="ECO:0000313" key="1">
    <source>
        <dbReference type="EMBL" id="DAD93675.1"/>
    </source>
</evidence>
<name>A0A8S5NHT1_9CAUD</name>
<accession>A0A8S5NHT1</accession>
<sequence>MTSGPPSFSPSCARLGDFLYPAVRRLCLFRLQYKHGRLFFL</sequence>
<protein>
    <submittedName>
        <fullName evidence="1">Uncharacterized protein</fullName>
    </submittedName>
</protein>
<reference evidence="1" key="1">
    <citation type="journal article" date="2021" name="Proc. Natl. Acad. Sci. U.S.A.">
        <title>A Catalog of Tens of Thousands of Viruses from Human Metagenomes Reveals Hidden Associations with Chronic Diseases.</title>
        <authorList>
            <person name="Tisza M.J."/>
            <person name="Buck C.B."/>
        </authorList>
    </citation>
    <scope>NUCLEOTIDE SEQUENCE</scope>
    <source>
        <strain evidence="1">CtLmu1</strain>
    </source>
</reference>
<dbReference type="EMBL" id="BK015164">
    <property type="protein sequence ID" value="DAD93675.1"/>
    <property type="molecule type" value="Genomic_DNA"/>
</dbReference>